<feature type="compositionally biased region" description="Basic and acidic residues" evidence="1">
    <location>
        <begin position="272"/>
        <end position="285"/>
    </location>
</feature>
<name>A0AA48IHS6_9TREE</name>
<feature type="region of interest" description="Disordered" evidence="1">
    <location>
        <begin position="176"/>
        <end position="196"/>
    </location>
</feature>
<reference evidence="2" key="1">
    <citation type="journal article" date="2023" name="BMC Genomics">
        <title>Chromosome-level genome assemblies of Cutaneotrichosporon spp. (Trichosporonales, Basidiomycota) reveal imbalanced evolution between nucleotide sequences and chromosome synteny.</title>
        <authorList>
            <person name="Kobayashi Y."/>
            <person name="Kayamori A."/>
            <person name="Aoki K."/>
            <person name="Shiwa Y."/>
            <person name="Matsutani M."/>
            <person name="Fujita N."/>
            <person name="Sugita T."/>
            <person name="Iwasaki W."/>
            <person name="Tanaka N."/>
            <person name="Takashima M."/>
        </authorList>
    </citation>
    <scope>NUCLEOTIDE SEQUENCE</scope>
    <source>
        <strain evidence="2">HIS019</strain>
    </source>
</reference>
<protein>
    <submittedName>
        <fullName evidence="2">Uncharacterized protein</fullName>
    </submittedName>
</protein>
<dbReference type="KEGG" id="ccac:CcaHIS019_0102010"/>
<feature type="region of interest" description="Disordered" evidence="1">
    <location>
        <begin position="101"/>
        <end position="123"/>
    </location>
</feature>
<dbReference type="RefSeq" id="XP_060452749.1">
    <property type="nucleotide sequence ID" value="XM_060597690.1"/>
</dbReference>
<keyword evidence="3" id="KW-1185">Reference proteome</keyword>
<dbReference type="Proteomes" id="UP001233271">
    <property type="component" value="Chromosome 1"/>
</dbReference>
<dbReference type="EMBL" id="AP028212">
    <property type="protein sequence ID" value="BEI87483.1"/>
    <property type="molecule type" value="Genomic_DNA"/>
</dbReference>
<dbReference type="AlphaFoldDB" id="A0AA48IHS6"/>
<proteinExistence type="predicted"/>
<feature type="region of interest" description="Disordered" evidence="1">
    <location>
        <begin position="1"/>
        <end position="66"/>
    </location>
</feature>
<organism evidence="2 3">
    <name type="scientific">Cutaneotrichosporon cavernicola</name>
    <dbReference type="NCBI Taxonomy" id="279322"/>
    <lineage>
        <taxon>Eukaryota</taxon>
        <taxon>Fungi</taxon>
        <taxon>Dikarya</taxon>
        <taxon>Basidiomycota</taxon>
        <taxon>Agaricomycotina</taxon>
        <taxon>Tremellomycetes</taxon>
        <taxon>Trichosporonales</taxon>
        <taxon>Trichosporonaceae</taxon>
        <taxon>Cutaneotrichosporon</taxon>
    </lineage>
</organism>
<evidence type="ECO:0000313" key="2">
    <source>
        <dbReference type="EMBL" id="BEI87483.1"/>
    </source>
</evidence>
<accession>A0AA48IHS6</accession>
<sequence length="285" mass="31438">MTAVDTRQHRHPHVTEHRHPPLLPTISEESRSSSPRQSKPDWPWDSDDEEYIENAPPQTDAHARLGWEIAEYRERRHLGDSDAPDDELYAVPAETLPNVRTPTILVTPPPARPRISPFEWDSPSPRFEPGLQFGEWGDWGQSAGGSRGLSPNLEAVSPRSAKFDLSAPLCGEGMPSLATPLRSSHERRFSNPSLRQPRFSDPDEWYSCHSSGGSFGMLDVQRRSVDVQAIACWRLDVFEECGGWPGRAAPVGVLESYGGSAVKGEGVTGRIGGEEGSVRAKGVRE</sequence>
<gene>
    <name evidence="2" type="ORF">CcaverHIS019_0102010</name>
</gene>
<evidence type="ECO:0000256" key="1">
    <source>
        <dbReference type="SAM" id="MobiDB-lite"/>
    </source>
</evidence>
<evidence type="ECO:0000313" key="3">
    <source>
        <dbReference type="Proteomes" id="UP001233271"/>
    </source>
</evidence>
<dbReference type="GeneID" id="85491354"/>
<feature type="region of interest" description="Disordered" evidence="1">
    <location>
        <begin position="264"/>
        <end position="285"/>
    </location>
</feature>